<dbReference type="InterPro" id="IPR006311">
    <property type="entry name" value="TAT_signal"/>
</dbReference>
<reference evidence="3" key="4">
    <citation type="journal article" date="2014" name="J. Gen. Physiol.">
        <title>Structural diversity of ABC transporters.</title>
        <authorList>
            <person name="ter Beek J."/>
            <person name="Guskov A."/>
            <person name="Slotboom D.J."/>
        </authorList>
    </citation>
    <scope>NUCLEOTIDE SEQUENCE</scope>
</reference>
<organism evidence="2 3">
    <name type="scientific">Derxia gummosa DSM 723</name>
    <dbReference type="NCBI Taxonomy" id="1121388"/>
    <lineage>
        <taxon>Bacteria</taxon>
        <taxon>Pseudomonadati</taxon>
        <taxon>Pseudomonadota</taxon>
        <taxon>Betaproteobacteria</taxon>
        <taxon>Burkholderiales</taxon>
        <taxon>Alcaligenaceae</taxon>
        <taxon>Derxia</taxon>
    </lineage>
</organism>
<evidence type="ECO:0000256" key="1">
    <source>
        <dbReference type="SAM" id="SignalP"/>
    </source>
</evidence>
<reference evidence="3" key="5">
    <citation type="journal article" date="2015" name="Biochem. Soc. Trans.">
        <title>The substrate-binding protein in bacterial ABC transporters: dissecting roles in the evolution of substrate specificity.</title>
        <authorList>
            <person name="Maqbool A."/>
            <person name="Horler R.S."/>
            <person name="Muller A."/>
            <person name="Wilkinson A.J."/>
            <person name="Wilson K.S."/>
            <person name="Thomas G.H."/>
        </authorList>
    </citation>
    <scope>NUCLEOTIDE SEQUENCE</scope>
</reference>
<keyword evidence="2" id="KW-1185">Reference proteome</keyword>
<keyword evidence="1" id="KW-0732">Signal</keyword>
<reference evidence="3" key="1">
    <citation type="journal article" date="1993" name="Microbiol. Rev.">
        <title>Structural, functional, and evolutionary relationships among extracellular solute-binding receptors of bacteria.</title>
        <authorList>
            <person name="Tam R."/>
            <person name="Saier M.H. Jr."/>
        </authorList>
    </citation>
    <scope>NUCLEOTIDE SEQUENCE</scope>
</reference>
<feature type="chain" id="PRO_5034910274" evidence="1">
    <location>
        <begin position="27"/>
        <end position="215"/>
    </location>
</feature>
<dbReference type="AlphaFoldDB" id="A0A8B6XAC0"/>
<protein>
    <submittedName>
        <fullName evidence="3">MlaC/ttg2D family ABC transporter substrate-binding protein</fullName>
    </submittedName>
</protein>
<reference evidence="3" key="8">
    <citation type="journal article" date="2021" name="Commun. Biol.">
        <title>The Pseudomonas aeruginosa substrate-binding protein Ttg2D functions as a general glycerophospholipid transporter across the periplasm.</title>
        <authorList>
            <person name="Yero D."/>
            <person name="Diaz-Lobo M."/>
            <person name="Costenaro L."/>
            <person name="Conchillo-Sole O."/>
            <person name="Mayo A."/>
            <person name="Ferrer-Navarro M."/>
            <person name="Vilaseca M."/>
            <person name="Gibert I."/>
            <person name="Daura X."/>
        </authorList>
    </citation>
    <scope>NUCLEOTIDE SEQUENCE</scope>
</reference>
<dbReference type="PANTHER" id="PTHR36573">
    <property type="entry name" value="INTERMEMBRANE PHOSPHOLIPID TRANSPORT SYSTEM BINDING PROTEIN MLAC"/>
    <property type="match status" value="1"/>
</dbReference>
<dbReference type="Proteomes" id="UP000675920">
    <property type="component" value="Unplaced"/>
</dbReference>
<feature type="signal peptide" evidence="1">
    <location>
        <begin position="1"/>
        <end position="26"/>
    </location>
</feature>
<evidence type="ECO:0000313" key="2">
    <source>
        <dbReference type="Proteomes" id="UP000675920"/>
    </source>
</evidence>
<dbReference type="InterPro" id="IPR008869">
    <property type="entry name" value="MlaC/ttg2D"/>
</dbReference>
<evidence type="ECO:0000313" key="3">
    <source>
        <dbReference type="RefSeq" id="WP_051378928.1"/>
    </source>
</evidence>
<dbReference type="OrthoDB" id="9798905at2"/>
<name>A0A8B6XAC0_9BURK</name>
<dbReference type="PROSITE" id="PS51318">
    <property type="entry name" value="TAT"/>
    <property type="match status" value="1"/>
</dbReference>
<dbReference type="RefSeq" id="WP_051378928.1">
    <property type="nucleotide sequence ID" value="NZ_AXWS01000019.1"/>
</dbReference>
<reference evidence="3" key="2">
    <citation type="journal article" date="2004" name="Curr. Opin. Struct. Biol.">
        <title>Structure and mechanism of ABC transporters.</title>
        <authorList>
            <person name="Locher K.P."/>
        </authorList>
    </citation>
    <scope>NUCLEOTIDE SEQUENCE</scope>
</reference>
<proteinExistence type="predicted"/>
<reference evidence="3" key="9">
    <citation type="submission" date="2025-08" db="UniProtKB">
        <authorList>
            <consortium name="RefSeq"/>
        </authorList>
    </citation>
    <scope>IDENTIFICATION</scope>
</reference>
<dbReference type="Gene3D" id="3.10.450.50">
    <property type="match status" value="1"/>
</dbReference>
<reference evidence="3" key="7">
    <citation type="journal article" date="2017" name="Cell">
        <title>Architectures of lipid transport systems for the bacterial outer membrane.</title>
        <authorList>
            <person name="Ekiert D.C."/>
            <person name="Bhabha G."/>
            <person name="Isom G.L."/>
            <person name="Greenan G."/>
            <person name="Ovchinnikov S."/>
            <person name="Henderson I.R."/>
            <person name="Cox J.S."/>
            <person name="Vale R.D."/>
        </authorList>
    </citation>
    <scope>NUCLEOTIDE SEQUENCE</scope>
</reference>
<reference evidence="3" key="3">
    <citation type="journal article" date="2009" name="Proc. Natl. Acad. Sci. U.S.A.">
        <title>An ABC transport system that maintains lipid asymmetry in the gram-negative outer membrane.</title>
        <authorList>
            <person name="Malinverni J.C."/>
            <person name="Silhavy T.J."/>
        </authorList>
    </citation>
    <scope>NUCLEOTIDE SEQUENCE</scope>
</reference>
<dbReference type="PIRSF" id="PIRSF004649">
    <property type="entry name" value="MlaC"/>
    <property type="match status" value="1"/>
</dbReference>
<accession>A0A8B6XAC0</accession>
<sequence length="215" mass="23506">MQRRDFIQHTAALAAALSLGLPAARAADATGAPDALIRQLSTEVLGALQSDKAYQSGDIGKIMQLVDRSVMPYVDFERTTGLAVGRAWRQATPEQKKALSENFKQLLVRTYAGALSQVKDVKFNFLPFRADPDQPNKAIVKTQVIQAKGGDPIQLDYALERKDGAAWKIYDLNVLGVWLVENYRNTFAQEVNKSGIDGLIKSLESKNAELSGGKA</sequence>
<dbReference type="Pfam" id="PF05494">
    <property type="entry name" value="MlaC"/>
    <property type="match status" value="1"/>
</dbReference>
<dbReference type="NCBIfam" id="TIGR01409">
    <property type="entry name" value="TAT_signal_seq"/>
    <property type="match status" value="1"/>
</dbReference>
<reference evidence="3" key="6">
    <citation type="journal article" date="2015" name="F1000Prime Rep">
        <title>Structure and mechanism of ABC transporters.</title>
        <authorList>
            <person name="Wilkens S."/>
        </authorList>
    </citation>
    <scope>NUCLEOTIDE SEQUENCE</scope>
</reference>
<dbReference type="Gene3D" id="1.10.10.640">
    <property type="entry name" value="phospholipid-binding protein"/>
    <property type="match status" value="1"/>
</dbReference>
<dbReference type="PANTHER" id="PTHR36573:SF1">
    <property type="entry name" value="INTERMEMBRANE PHOSPHOLIPID TRANSPORT SYSTEM BINDING PROTEIN MLAC"/>
    <property type="match status" value="1"/>
</dbReference>
<dbReference type="InterPro" id="IPR019546">
    <property type="entry name" value="TAT_signal_bac_arc"/>
</dbReference>